<dbReference type="SMART" id="SM00717">
    <property type="entry name" value="SANT"/>
    <property type="match status" value="2"/>
</dbReference>
<dbReference type="InterPro" id="IPR009057">
    <property type="entry name" value="Homeodomain-like_sf"/>
</dbReference>
<feature type="non-terminal residue" evidence="8">
    <location>
        <position position="165"/>
    </location>
</feature>
<evidence type="ECO:0000256" key="3">
    <source>
        <dbReference type="ARBA" id="ARBA00023125"/>
    </source>
</evidence>
<gene>
    <name evidence="8" type="ORF">L195_g055107</name>
</gene>
<dbReference type="STRING" id="57577.A0A2K3KJK1"/>
<evidence type="ECO:0000256" key="5">
    <source>
        <dbReference type="ARBA" id="ARBA00023242"/>
    </source>
</evidence>
<accession>A0A2K3KJK1</accession>
<dbReference type="GO" id="GO:0001006">
    <property type="term" value="F:RNA polymerase III type 3 promoter sequence-specific DNA binding"/>
    <property type="evidence" value="ECO:0007669"/>
    <property type="project" value="TreeGrafter"/>
</dbReference>
<evidence type="ECO:0000313" key="9">
    <source>
        <dbReference type="Proteomes" id="UP000236291"/>
    </source>
</evidence>
<feature type="domain" description="HTH myb-type" evidence="7">
    <location>
        <begin position="1"/>
        <end position="30"/>
    </location>
</feature>
<reference evidence="8 9" key="2">
    <citation type="journal article" date="2017" name="Front. Plant Sci.">
        <title>Gene Classification and Mining of Molecular Markers Useful in Red Clover (Trifolium pratense) Breeding.</title>
        <authorList>
            <person name="Istvanek J."/>
            <person name="Dluhosova J."/>
            <person name="Dluhos P."/>
            <person name="Patkova L."/>
            <person name="Nedelnik J."/>
            <person name="Repkova J."/>
        </authorList>
    </citation>
    <scope>NUCLEOTIDE SEQUENCE [LARGE SCALE GENOMIC DNA]</scope>
    <source>
        <strain evidence="9">cv. Tatra</strain>
        <tissue evidence="8">Young leaves</tissue>
    </source>
</reference>
<dbReference type="GO" id="GO:0042795">
    <property type="term" value="P:snRNA transcription by RNA polymerase II"/>
    <property type="evidence" value="ECO:0007669"/>
    <property type="project" value="TreeGrafter"/>
</dbReference>
<feature type="domain" description="Myb-like" evidence="6">
    <location>
        <begin position="31"/>
        <end position="74"/>
    </location>
</feature>
<dbReference type="PANTHER" id="PTHR46621">
    <property type="entry name" value="SNRNA-ACTIVATING PROTEIN COMPLEX SUBUNIT 4"/>
    <property type="match status" value="1"/>
</dbReference>
<evidence type="ECO:0000256" key="2">
    <source>
        <dbReference type="ARBA" id="ARBA00023015"/>
    </source>
</evidence>
<sequence length="165" mass="19165">MLFGRKWNQIAKYVPGRIQSQCRDRYLNSLDPSLKWGGWTEDEDLRLEAAITKYGYCWSKVAEYVPLRTDSQCRKWKVICPEQVPLLQEARKRQRSLLASNFVDRESERPALTLNDFIPLRMVASPSDVGAKISKGSGRDSRDTLSLNYLSFWVNSRFLGFWPIL</sequence>
<organism evidence="8 9">
    <name type="scientific">Trifolium pratense</name>
    <name type="common">Red clover</name>
    <dbReference type="NCBI Taxonomy" id="57577"/>
    <lineage>
        <taxon>Eukaryota</taxon>
        <taxon>Viridiplantae</taxon>
        <taxon>Streptophyta</taxon>
        <taxon>Embryophyta</taxon>
        <taxon>Tracheophyta</taxon>
        <taxon>Spermatophyta</taxon>
        <taxon>Magnoliopsida</taxon>
        <taxon>eudicotyledons</taxon>
        <taxon>Gunneridae</taxon>
        <taxon>Pentapetalae</taxon>
        <taxon>rosids</taxon>
        <taxon>fabids</taxon>
        <taxon>Fabales</taxon>
        <taxon>Fabaceae</taxon>
        <taxon>Papilionoideae</taxon>
        <taxon>50 kb inversion clade</taxon>
        <taxon>NPAAA clade</taxon>
        <taxon>Hologalegina</taxon>
        <taxon>IRL clade</taxon>
        <taxon>Trifolieae</taxon>
        <taxon>Trifolium</taxon>
    </lineage>
</organism>
<dbReference type="GO" id="GO:0019185">
    <property type="term" value="C:snRNA-activating protein complex"/>
    <property type="evidence" value="ECO:0007669"/>
    <property type="project" value="TreeGrafter"/>
</dbReference>
<evidence type="ECO:0000313" key="8">
    <source>
        <dbReference type="EMBL" id="PNX66465.1"/>
    </source>
</evidence>
<dbReference type="GO" id="GO:0042796">
    <property type="term" value="P:snRNA transcription by RNA polymerase III"/>
    <property type="evidence" value="ECO:0007669"/>
    <property type="project" value="TreeGrafter"/>
</dbReference>
<evidence type="ECO:0000259" key="6">
    <source>
        <dbReference type="PROSITE" id="PS50090"/>
    </source>
</evidence>
<dbReference type="InterPro" id="IPR017930">
    <property type="entry name" value="Myb_dom"/>
</dbReference>
<evidence type="ECO:0000259" key="7">
    <source>
        <dbReference type="PROSITE" id="PS51294"/>
    </source>
</evidence>
<dbReference type="CDD" id="cd00167">
    <property type="entry name" value="SANT"/>
    <property type="match status" value="2"/>
</dbReference>
<keyword evidence="4" id="KW-0804">Transcription</keyword>
<keyword evidence="3" id="KW-0238">DNA-binding</keyword>
<dbReference type="EMBL" id="ASHM01099048">
    <property type="protein sequence ID" value="PNX66465.1"/>
    <property type="molecule type" value="Genomic_DNA"/>
</dbReference>
<dbReference type="InterPro" id="IPR001005">
    <property type="entry name" value="SANT/Myb"/>
</dbReference>
<dbReference type="Proteomes" id="UP000236291">
    <property type="component" value="Unassembled WGS sequence"/>
</dbReference>
<dbReference type="AlphaFoldDB" id="A0A2K3KJK1"/>
<dbReference type="PROSITE" id="PS50090">
    <property type="entry name" value="MYB_LIKE"/>
    <property type="match status" value="2"/>
</dbReference>
<evidence type="ECO:0000256" key="1">
    <source>
        <dbReference type="ARBA" id="ARBA00004123"/>
    </source>
</evidence>
<proteinExistence type="predicted"/>
<reference evidence="8 9" key="1">
    <citation type="journal article" date="2014" name="Am. J. Bot.">
        <title>Genome assembly and annotation for red clover (Trifolium pratense; Fabaceae).</title>
        <authorList>
            <person name="Istvanek J."/>
            <person name="Jaros M."/>
            <person name="Krenek A."/>
            <person name="Repkova J."/>
        </authorList>
    </citation>
    <scope>NUCLEOTIDE SEQUENCE [LARGE SCALE GENOMIC DNA]</scope>
    <source>
        <strain evidence="9">cv. Tatra</strain>
        <tissue evidence="8">Young leaves</tissue>
    </source>
</reference>
<dbReference type="SUPFAM" id="SSF46689">
    <property type="entry name" value="Homeodomain-like"/>
    <property type="match status" value="1"/>
</dbReference>
<feature type="domain" description="HTH myb-type" evidence="7">
    <location>
        <begin position="31"/>
        <end position="84"/>
    </location>
</feature>
<dbReference type="ExpressionAtlas" id="A0A2K3KJK1">
    <property type="expression patterns" value="baseline"/>
</dbReference>
<keyword evidence="2" id="KW-0805">Transcription regulation</keyword>
<dbReference type="GO" id="GO:0005634">
    <property type="term" value="C:nucleus"/>
    <property type="evidence" value="ECO:0007669"/>
    <property type="project" value="UniProtKB-SubCell"/>
</dbReference>
<dbReference type="Gene3D" id="1.10.10.60">
    <property type="entry name" value="Homeodomain-like"/>
    <property type="match status" value="2"/>
</dbReference>
<evidence type="ECO:0000256" key="4">
    <source>
        <dbReference type="ARBA" id="ARBA00023163"/>
    </source>
</evidence>
<comment type="caution">
    <text evidence="8">The sequence shown here is derived from an EMBL/GenBank/DDBJ whole genome shotgun (WGS) entry which is preliminary data.</text>
</comment>
<dbReference type="InterPro" id="IPR051575">
    <property type="entry name" value="Myb-like_DNA-bd"/>
</dbReference>
<comment type="subcellular location">
    <subcellularLocation>
        <location evidence="1">Nucleus</location>
    </subcellularLocation>
</comment>
<dbReference type="PANTHER" id="PTHR46621:SF1">
    <property type="entry name" value="SNRNA-ACTIVATING PROTEIN COMPLEX SUBUNIT 4"/>
    <property type="match status" value="1"/>
</dbReference>
<protein>
    <submittedName>
        <fullName evidence="8">MYB domain protein 4r1</fullName>
    </submittedName>
</protein>
<dbReference type="GO" id="GO:0000978">
    <property type="term" value="F:RNA polymerase II cis-regulatory region sequence-specific DNA binding"/>
    <property type="evidence" value="ECO:0007669"/>
    <property type="project" value="TreeGrafter"/>
</dbReference>
<dbReference type="PROSITE" id="PS51294">
    <property type="entry name" value="HTH_MYB"/>
    <property type="match status" value="2"/>
</dbReference>
<dbReference type="Pfam" id="PF00249">
    <property type="entry name" value="Myb_DNA-binding"/>
    <property type="match status" value="2"/>
</dbReference>
<name>A0A2K3KJK1_TRIPR</name>
<feature type="domain" description="Myb-like" evidence="6">
    <location>
        <begin position="1"/>
        <end position="30"/>
    </location>
</feature>
<keyword evidence="5" id="KW-0539">Nucleus</keyword>